<dbReference type="HOGENOM" id="CLU_2632841_0_0_0"/>
<dbReference type="KEGG" id="fgi:OP10G_2894"/>
<keyword evidence="2" id="KW-1185">Reference proteome</keyword>
<reference evidence="1 2" key="1">
    <citation type="journal article" date="2014" name="PLoS ONE">
        <title>The first complete genome sequence of the class fimbriimonadia in the phylum armatimonadetes.</title>
        <authorList>
            <person name="Hu Z.Y."/>
            <person name="Wang Y.Z."/>
            <person name="Im W.T."/>
            <person name="Wang S.Y."/>
            <person name="Zhao G.P."/>
            <person name="Zheng H.J."/>
            <person name="Quan Z.X."/>
        </authorList>
    </citation>
    <scope>NUCLEOTIDE SEQUENCE [LARGE SCALE GENOMIC DNA]</scope>
    <source>
        <strain evidence="1">Gsoil 348</strain>
    </source>
</reference>
<organism evidence="1 2">
    <name type="scientific">Fimbriimonas ginsengisoli Gsoil 348</name>
    <dbReference type="NCBI Taxonomy" id="661478"/>
    <lineage>
        <taxon>Bacteria</taxon>
        <taxon>Bacillati</taxon>
        <taxon>Armatimonadota</taxon>
        <taxon>Fimbriimonadia</taxon>
        <taxon>Fimbriimonadales</taxon>
        <taxon>Fimbriimonadaceae</taxon>
        <taxon>Fimbriimonas</taxon>
    </lineage>
</organism>
<accession>A0A068NSD5</accession>
<proteinExistence type="predicted"/>
<sequence>MLNLYAASRFDLGCTDWVGGGSFDEVDGDIRFNFAILSKHGSRVDKPPPMTFEKSQTGNHLTLTIRHGSSYRLERHL</sequence>
<dbReference type="RefSeq" id="WP_025225204.1">
    <property type="nucleotide sequence ID" value="NZ_CP007139.1"/>
</dbReference>
<dbReference type="EMBL" id="CP007139">
    <property type="protein sequence ID" value="AIE86262.1"/>
    <property type="molecule type" value="Genomic_DNA"/>
</dbReference>
<evidence type="ECO:0000313" key="2">
    <source>
        <dbReference type="Proteomes" id="UP000027982"/>
    </source>
</evidence>
<dbReference type="Proteomes" id="UP000027982">
    <property type="component" value="Chromosome"/>
</dbReference>
<dbReference type="AlphaFoldDB" id="A0A068NSD5"/>
<evidence type="ECO:0000313" key="1">
    <source>
        <dbReference type="EMBL" id="AIE86262.1"/>
    </source>
</evidence>
<name>A0A068NSD5_FIMGI</name>
<gene>
    <name evidence="1" type="ORF">OP10G_2894</name>
</gene>
<protein>
    <submittedName>
        <fullName evidence="1">Uncharacterized protein</fullName>
    </submittedName>
</protein>